<dbReference type="Pfam" id="PF22486">
    <property type="entry name" value="MATH_2"/>
    <property type="match status" value="2"/>
</dbReference>
<sequence length="319" mass="36124">MTTLIFDQDGLSRSLSNSPPTHYTLTIESFSLLTENSVDTYESGEFDAGGYKWKLVVYPNGNTKKNIEDHISVYLKMAEANSLQSGWEVSVDFILFLLDQNKGLYLVLQDANMNKMCLHGAMLQVGFDRVIRLKAFSVASNGYLIDDTCVFGAEVFVCKERRAGKAECLSRIKKAFMNKHCWKIESFSTFKSQRLQSELFTAGGQKWKIELYPEGDDHGENTHVSVYLRLANPEKLSPGSQLLVEYTLRIVNQLDGKDKSRKSNHTWFSASSPSWGWPCFIKWDSFKMLDNGYLVKNTCLVEAEVTVHGIAKALEPTDY</sequence>
<dbReference type="Gene3D" id="2.60.210.10">
    <property type="entry name" value="Apoptosis, Tumor Necrosis Factor Receptor Associated Protein 2, Chain A"/>
    <property type="match status" value="2"/>
</dbReference>
<dbReference type="AlphaFoldDB" id="A0AAD4WV45"/>
<gene>
    <name evidence="2" type="ORF">L3X38_001994</name>
</gene>
<organism evidence="2 3">
    <name type="scientific">Prunus dulcis</name>
    <name type="common">Almond</name>
    <name type="synonym">Amygdalus dulcis</name>
    <dbReference type="NCBI Taxonomy" id="3755"/>
    <lineage>
        <taxon>Eukaryota</taxon>
        <taxon>Viridiplantae</taxon>
        <taxon>Streptophyta</taxon>
        <taxon>Embryophyta</taxon>
        <taxon>Tracheophyta</taxon>
        <taxon>Spermatophyta</taxon>
        <taxon>Magnoliopsida</taxon>
        <taxon>eudicotyledons</taxon>
        <taxon>Gunneridae</taxon>
        <taxon>Pentapetalae</taxon>
        <taxon>rosids</taxon>
        <taxon>fabids</taxon>
        <taxon>Rosales</taxon>
        <taxon>Rosaceae</taxon>
        <taxon>Amygdaloideae</taxon>
        <taxon>Amygdaleae</taxon>
        <taxon>Prunus</taxon>
    </lineage>
</organism>
<evidence type="ECO:0000259" key="1">
    <source>
        <dbReference type="PROSITE" id="PS50144"/>
    </source>
</evidence>
<reference evidence="2 3" key="1">
    <citation type="journal article" date="2022" name="G3 (Bethesda)">
        <title>Whole-genome sequence and methylome profiling of the almond [Prunus dulcis (Mill.) D.A. Webb] cultivar 'Nonpareil'.</title>
        <authorList>
            <person name="D'Amico-Willman K.M."/>
            <person name="Ouma W.Z."/>
            <person name="Meulia T."/>
            <person name="Sideli G.M."/>
            <person name="Gradziel T.M."/>
            <person name="Fresnedo-Ramirez J."/>
        </authorList>
    </citation>
    <scope>NUCLEOTIDE SEQUENCE [LARGE SCALE GENOMIC DNA]</scope>
    <source>
        <strain evidence="2">Clone GOH B32 T37-40</strain>
    </source>
</reference>
<keyword evidence="3" id="KW-1185">Reference proteome</keyword>
<accession>A0AAD4WV45</accession>
<proteinExistence type="predicted"/>
<name>A0AAD4WV45_PRUDU</name>
<protein>
    <recommendedName>
        <fullName evidence="1">MATH domain-containing protein</fullName>
    </recommendedName>
</protein>
<dbReference type="Proteomes" id="UP001054821">
    <property type="component" value="Chromosome 1"/>
</dbReference>
<dbReference type="PANTHER" id="PTHR46162">
    <property type="entry name" value="TRAF-LIKE FAMILY PROTEIN"/>
    <property type="match status" value="1"/>
</dbReference>
<dbReference type="EMBL" id="JAJFAZ020000001">
    <property type="protein sequence ID" value="KAI5349107.1"/>
    <property type="molecule type" value="Genomic_DNA"/>
</dbReference>
<evidence type="ECO:0000313" key="3">
    <source>
        <dbReference type="Proteomes" id="UP001054821"/>
    </source>
</evidence>
<dbReference type="InterPro" id="IPR002083">
    <property type="entry name" value="MATH/TRAF_dom"/>
</dbReference>
<evidence type="ECO:0000313" key="2">
    <source>
        <dbReference type="EMBL" id="KAI5349107.1"/>
    </source>
</evidence>
<dbReference type="InterPro" id="IPR008974">
    <property type="entry name" value="TRAF-like"/>
</dbReference>
<dbReference type="CDD" id="cd00121">
    <property type="entry name" value="MATH"/>
    <property type="match status" value="2"/>
</dbReference>
<dbReference type="PROSITE" id="PS50144">
    <property type="entry name" value="MATH"/>
    <property type="match status" value="2"/>
</dbReference>
<comment type="caution">
    <text evidence="2">The sequence shown here is derived from an EMBL/GenBank/DDBJ whole genome shotgun (WGS) entry which is preliminary data.</text>
</comment>
<dbReference type="SUPFAM" id="SSF49599">
    <property type="entry name" value="TRAF domain-like"/>
    <property type="match status" value="2"/>
</dbReference>
<dbReference type="SMART" id="SM00061">
    <property type="entry name" value="MATH"/>
    <property type="match status" value="2"/>
</dbReference>
<feature type="domain" description="MATH" evidence="1">
    <location>
        <begin position="177"/>
        <end position="305"/>
    </location>
</feature>
<dbReference type="PANTHER" id="PTHR46162:SF2">
    <property type="entry name" value="ANKYRIN REPEAT-CONTAINING PROTEIN-RELATED"/>
    <property type="match status" value="1"/>
</dbReference>
<feature type="domain" description="MATH" evidence="1">
    <location>
        <begin position="20"/>
        <end position="155"/>
    </location>
</feature>